<dbReference type="Proteomes" id="UP001291623">
    <property type="component" value="Unassembled WGS sequence"/>
</dbReference>
<comment type="caution">
    <text evidence="1">The sequence shown here is derived from an EMBL/GenBank/DDBJ whole genome shotgun (WGS) entry which is preliminary data.</text>
</comment>
<dbReference type="EMBL" id="JAVYJV010000012">
    <property type="protein sequence ID" value="KAK4357992.1"/>
    <property type="molecule type" value="Genomic_DNA"/>
</dbReference>
<gene>
    <name evidence="1" type="ORF">RND71_023602</name>
</gene>
<proteinExistence type="predicted"/>
<keyword evidence="2" id="KW-1185">Reference proteome</keyword>
<dbReference type="AlphaFoldDB" id="A0AAE1RVU4"/>
<reference evidence="1" key="1">
    <citation type="submission" date="2023-12" db="EMBL/GenBank/DDBJ databases">
        <title>Genome assembly of Anisodus tanguticus.</title>
        <authorList>
            <person name="Wang Y.-J."/>
        </authorList>
    </citation>
    <scope>NUCLEOTIDE SEQUENCE</scope>
    <source>
        <strain evidence="1">KB-2021</strain>
        <tissue evidence="1">Leaf</tissue>
    </source>
</reference>
<sequence>MGDMTQNLNATALPHQPPWLVRDGISQVHINWSGYHSHSLSQAALGGSQNHLNIQEHQLLATFHRWRKQFSKGLFCLSNENKATRVQDDVNGLGPVLGMGQDAGKSPGHLCRDAGSETRLSGEEEIHPEIGIKAINRTKPDLEIARRMNRTEWTNIYNTYRRYEYDSDETSDNNLEQFDT</sequence>
<protein>
    <submittedName>
        <fullName evidence="1">Uncharacterized protein</fullName>
    </submittedName>
</protein>
<evidence type="ECO:0000313" key="2">
    <source>
        <dbReference type="Proteomes" id="UP001291623"/>
    </source>
</evidence>
<name>A0AAE1RVU4_9SOLA</name>
<evidence type="ECO:0000313" key="1">
    <source>
        <dbReference type="EMBL" id="KAK4357992.1"/>
    </source>
</evidence>
<accession>A0AAE1RVU4</accession>
<organism evidence="1 2">
    <name type="scientific">Anisodus tanguticus</name>
    <dbReference type="NCBI Taxonomy" id="243964"/>
    <lineage>
        <taxon>Eukaryota</taxon>
        <taxon>Viridiplantae</taxon>
        <taxon>Streptophyta</taxon>
        <taxon>Embryophyta</taxon>
        <taxon>Tracheophyta</taxon>
        <taxon>Spermatophyta</taxon>
        <taxon>Magnoliopsida</taxon>
        <taxon>eudicotyledons</taxon>
        <taxon>Gunneridae</taxon>
        <taxon>Pentapetalae</taxon>
        <taxon>asterids</taxon>
        <taxon>lamiids</taxon>
        <taxon>Solanales</taxon>
        <taxon>Solanaceae</taxon>
        <taxon>Solanoideae</taxon>
        <taxon>Hyoscyameae</taxon>
        <taxon>Anisodus</taxon>
    </lineage>
</organism>